<sequence length="436" mass="48433">MFVACPGPSWPAAPPCGLPARGRECRAGRSRVQMQIWGLRAARDLVVTAGGVGFLAKLLLSQLPPWRLPMRQLKGAIRSAGQQMSDEAKSVRVVERPEKAIIKAFVDSPGPFPKTSPSFLVVSGAQGTGKTTMLESLFAQYHDDGRWVLPVSQEIDPGGKLDLTDVVQQALRTRNLPQFLPSFQLIPTLLRTLSEKGSRESGGPLIVYPQLSTKNRGAPFTDDQCDALATEIGAFGRKLTYDYPLCKLVVELSVSLIADKIQELPGQNRASRDKFNMSRLVVVDPLPWKRFVELALEKPEIASYLKMDELSRQEILKCFYLRAGGSFRELQRLLEDAAKADASDAQGIKAQIDEWYREKIQPIKDVLAETEEDEFQQFIRRLLGQKPESKYLDYLTKVAEAGPKGYLSGGDDKETRLKLELRVQLGVLLPLSPQAV</sequence>
<gene>
    <name evidence="1" type="ORF">SNAT2548_LOCUS10964</name>
</gene>
<dbReference type="AlphaFoldDB" id="A0A812LGX0"/>
<reference evidence="1" key="1">
    <citation type="submission" date="2021-02" db="EMBL/GenBank/DDBJ databases">
        <authorList>
            <person name="Dougan E. K."/>
            <person name="Rhodes N."/>
            <person name="Thang M."/>
            <person name="Chan C."/>
        </authorList>
    </citation>
    <scope>NUCLEOTIDE SEQUENCE</scope>
</reference>
<dbReference type="InterPro" id="IPR027417">
    <property type="entry name" value="P-loop_NTPase"/>
</dbReference>
<name>A0A812LGX0_9DINO</name>
<dbReference type="Proteomes" id="UP000604046">
    <property type="component" value="Unassembled WGS sequence"/>
</dbReference>
<protein>
    <submittedName>
        <fullName evidence="1">Uncharacterized protein</fullName>
    </submittedName>
</protein>
<evidence type="ECO:0000313" key="1">
    <source>
        <dbReference type="EMBL" id="CAE7241659.1"/>
    </source>
</evidence>
<accession>A0A812LGX0</accession>
<comment type="caution">
    <text evidence="1">The sequence shown here is derived from an EMBL/GenBank/DDBJ whole genome shotgun (WGS) entry which is preliminary data.</text>
</comment>
<dbReference type="SUPFAM" id="SSF52540">
    <property type="entry name" value="P-loop containing nucleoside triphosphate hydrolases"/>
    <property type="match status" value="1"/>
</dbReference>
<dbReference type="OrthoDB" id="439899at2759"/>
<organism evidence="1 2">
    <name type="scientific">Symbiodinium natans</name>
    <dbReference type="NCBI Taxonomy" id="878477"/>
    <lineage>
        <taxon>Eukaryota</taxon>
        <taxon>Sar</taxon>
        <taxon>Alveolata</taxon>
        <taxon>Dinophyceae</taxon>
        <taxon>Suessiales</taxon>
        <taxon>Symbiodiniaceae</taxon>
        <taxon>Symbiodinium</taxon>
    </lineage>
</organism>
<keyword evidence="2" id="KW-1185">Reference proteome</keyword>
<proteinExistence type="predicted"/>
<dbReference type="EMBL" id="CAJNDS010000946">
    <property type="protein sequence ID" value="CAE7241659.1"/>
    <property type="molecule type" value="Genomic_DNA"/>
</dbReference>
<evidence type="ECO:0000313" key="2">
    <source>
        <dbReference type="Proteomes" id="UP000604046"/>
    </source>
</evidence>